<dbReference type="AlphaFoldDB" id="A0AAE0K6K3"/>
<organism evidence="1 2">
    <name type="scientific">Lasiosphaeria ovina</name>
    <dbReference type="NCBI Taxonomy" id="92902"/>
    <lineage>
        <taxon>Eukaryota</taxon>
        <taxon>Fungi</taxon>
        <taxon>Dikarya</taxon>
        <taxon>Ascomycota</taxon>
        <taxon>Pezizomycotina</taxon>
        <taxon>Sordariomycetes</taxon>
        <taxon>Sordariomycetidae</taxon>
        <taxon>Sordariales</taxon>
        <taxon>Lasiosphaeriaceae</taxon>
        <taxon>Lasiosphaeria</taxon>
    </lineage>
</organism>
<dbReference type="EMBL" id="JAULSN010000005">
    <property type="protein sequence ID" value="KAK3371133.1"/>
    <property type="molecule type" value="Genomic_DNA"/>
</dbReference>
<sequence length="132" mass="14885">MLSQSRSRATEIYGYMDLIQPRNDAVYTYNAAVKLLAELKSEEVVYAKQQAAYGADFIQIDKNLPVGRYYATKLLNDARLSILAELTKGAKSIRYWALTTPEAFNYVLERPYWIWHGLEGPGRGRAGCAQGT</sequence>
<evidence type="ECO:0000313" key="2">
    <source>
        <dbReference type="Proteomes" id="UP001287356"/>
    </source>
</evidence>
<comment type="caution">
    <text evidence="1">The sequence shown here is derived from an EMBL/GenBank/DDBJ whole genome shotgun (WGS) entry which is preliminary data.</text>
</comment>
<name>A0AAE0K6K3_9PEZI</name>
<reference evidence="1" key="1">
    <citation type="journal article" date="2023" name="Mol. Phylogenet. Evol.">
        <title>Genome-scale phylogeny and comparative genomics of the fungal order Sordariales.</title>
        <authorList>
            <person name="Hensen N."/>
            <person name="Bonometti L."/>
            <person name="Westerberg I."/>
            <person name="Brannstrom I.O."/>
            <person name="Guillou S."/>
            <person name="Cros-Aarteil S."/>
            <person name="Calhoun S."/>
            <person name="Haridas S."/>
            <person name="Kuo A."/>
            <person name="Mondo S."/>
            <person name="Pangilinan J."/>
            <person name="Riley R."/>
            <person name="LaButti K."/>
            <person name="Andreopoulos B."/>
            <person name="Lipzen A."/>
            <person name="Chen C."/>
            <person name="Yan M."/>
            <person name="Daum C."/>
            <person name="Ng V."/>
            <person name="Clum A."/>
            <person name="Steindorff A."/>
            <person name="Ohm R.A."/>
            <person name="Martin F."/>
            <person name="Silar P."/>
            <person name="Natvig D.O."/>
            <person name="Lalanne C."/>
            <person name="Gautier V."/>
            <person name="Ament-Velasquez S.L."/>
            <person name="Kruys A."/>
            <person name="Hutchinson M.I."/>
            <person name="Powell A.J."/>
            <person name="Barry K."/>
            <person name="Miller A.N."/>
            <person name="Grigoriev I.V."/>
            <person name="Debuchy R."/>
            <person name="Gladieux P."/>
            <person name="Hiltunen Thoren M."/>
            <person name="Johannesson H."/>
        </authorList>
    </citation>
    <scope>NUCLEOTIDE SEQUENCE</scope>
    <source>
        <strain evidence="1">CBS 958.72</strain>
    </source>
</reference>
<keyword evidence="2" id="KW-1185">Reference proteome</keyword>
<reference evidence="1" key="2">
    <citation type="submission" date="2023-06" db="EMBL/GenBank/DDBJ databases">
        <authorList>
            <consortium name="Lawrence Berkeley National Laboratory"/>
            <person name="Haridas S."/>
            <person name="Hensen N."/>
            <person name="Bonometti L."/>
            <person name="Westerberg I."/>
            <person name="Brannstrom I.O."/>
            <person name="Guillou S."/>
            <person name="Cros-Aarteil S."/>
            <person name="Calhoun S."/>
            <person name="Kuo A."/>
            <person name="Mondo S."/>
            <person name="Pangilinan J."/>
            <person name="Riley R."/>
            <person name="Labutti K."/>
            <person name="Andreopoulos B."/>
            <person name="Lipzen A."/>
            <person name="Chen C."/>
            <person name="Yanf M."/>
            <person name="Daum C."/>
            <person name="Ng V."/>
            <person name="Clum A."/>
            <person name="Steindorff A."/>
            <person name="Ohm R."/>
            <person name="Martin F."/>
            <person name="Silar P."/>
            <person name="Natvig D."/>
            <person name="Lalanne C."/>
            <person name="Gautier V."/>
            <person name="Ament-Velasquez S.L."/>
            <person name="Kruys A."/>
            <person name="Hutchinson M.I."/>
            <person name="Powell A.J."/>
            <person name="Barry K."/>
            <person name="Miller A.N."/>
            <person name="Grigoriev I.V."/>
            <person name="Debuchy R."/>
            <person name="Gladieux P."/>
            <person name="Thoren M.H."/>
            <person name="Johannesson H."/>
        </authorList>
    </citation>
    <scope>NUCLEOTIDE SEQUENCE</scope>
    <source>
        <strain evidence="1">CBS 958.72</strain>
    </source>
</reference>
<evidence type="ECO:0000313" key="1">
    <source>
        <dbReference type="EMBL" id="KAK3371133.1"/>
    </source>
</evidence>
<proteinExistence type="predicted"/>
<gene>
    <name evidence="1" type="ORF">B0T24DRAFT_627820</name>
</gene>
<accession>A0AAE0K6K3</accession>
<protein>
    <submittedName>
        <fullName evidence="1">Uncharacterized protein</fullName>
    </submittedName>
</protein>
<dbReference type="Proteomes" id="UP001287356">
    <property type="component" value="Unassembled WGS sequence"/>
</dbReference>